<proteinExistence type="predicted"/>
<dbReference type="InterPro" id="IPR002421">
    <property type="entry name" value="5-3_exonuclease"/>
</dbReference>
<reference evidence="5 6" key="1">
    <citation type="submission" date="2019-06" db="EMBL/GenBank/DDBJ databases">
        <title>Whole genome sequence for Cellvibrionaceae sp. R142.</title>
        <authorList>
            <person name="Wang G."/>
        </authorList>
    </citation>
    <scope>NUCLEOTIDE SEQUENCE [LARGE SCALE GENOMIC DNA]</scope>
    <source>
        <strain evidence="5 6">R142</strain>
    </source>
</reference>
<sequence length="312" mass="34850">MRGADLMAAASPVGRPRPPACLIDASIYIFRYYFSLPDNWFSEAEGYPTAAVYGYTTFLLQLLQRHRPEIIAACFDESLGSCFRNEIYPDYKASRALPDAALAYQLDACREVTQLLGIAAFASDTYEADDLIGTLARRLRRRRAPVAILSRDKDLGQLLRREVDFLWDYAKDERWYRADITAKFGVEPEQLVDYLALVGDSIDDIPGVPGIGAKTARALLQACGNIDAVFKRHLELRELPIRGAGTLAAKLAQHREQIEMARQLATIVDAVPMTTDPAALAWREPDLAALEAFYRRMGFGDRLMRKTAALIA</sequence>
<dbReference type="SUPFAM" id="SSF88723">
    <property type="entry name" value="PIN domain-like"/>
    <property type="match status" value="1"/>
</dbReference>
<dbReference type="Pfam" id="PF01367">
    <property type="entry name" value="5_3_exonuc"/>
    <property type="match status" value="1"/>
</dbReference>
<dbReference type="PANTHER" id="PTHR42646">
    <property type="entry name" value="FLAP ENDONUCLEASE XNI"/>
    <property type="match status" value="1"/>
</dbReference>
<dbReference type="EMBL" id="VHSG01000033">
    <property type="protein sequence ID" value="TQV67783.1"/>
    <property type="molecule type" value="Genomic_DNA"/>
</dbReference>
<dbReference type="PANTHER" id="PTHR42646:SF2">
    <property type="entry name" value="5'-3' EXONUCLEASE FAMILY PROTEIN"/>
    <property type="match status" value="1"/>
</dbReference>
<evidence type="ECO:0000256" key="3">
    <source>
        <dbReference type="ARBA" id="ARBA00023125"/>
    </source>
</evidence>
<organism evidence="5 6">
    <name type="scientific">Exilibacterium tricleocarpae</name>
    <dbReference type="NCBI Taxonomy" id="2591008"/>
    <lineage>
        <taxon>Bacteria</taxon>
        <taxon>Pseudomonadati</taxon>
        <taxon>Pseudomonadota</taxon>
        <taxon>Gammaproteobacteria</taxon>
        <taxon>Cellvibrionales</taxon>
        <taxon>Cellvibrionaceae</taxon>
        <taxon>Exilibacterium</taxon>
    </lineage>
</organism>
<dbReference type="InterPro" id="IPR029060">
    <property type="entry name" value="PIN-like_dom_sf"/>
</dbReference>
<dbReference type="InterPro" id="IPR036279">
    <property type="entry name" value="5-3_exonuclease_C_sf"/>
</dbReference>
<dbReference type="AlphaFoldDB" id="A0A545SS41"/>
<dbReference type="CDD" id="cd09898">
    <property type="entry name" value="H3TH_53EXO"/>
    <property type="match status" value="1"/>
</dbReference>
<dbReference type="Gene3D" id="3.40.50.1010">
    <property type="entry name" value="5'-nuclease"/>
    <property type="match status" value="1"/>
</dbReference>
<dbReference type="InterPro" id="IPR020046">
    <property type="entry name" value="5-3_exonucl_a-hlix_arch_N"/>
</dbReference>
<comment type="caution">
    <text evidence="5">The sequence shown here is derived from an EMBL/GenBank/DDBJ whole genome shotgun (WGS) entry which is preliminary data.</text>
</comment>
<dbReference type="SUPFAM" id="SSF47807">
    <property type="entry name" value="5' to 3' exonuclease, C-terminal subdomain"/>
    <property type="match status" value="1"/>
</dbReference>
<dbReference type="CDD" id="cd09859">
    <property type="entry name" value="PIN_53EXO"/>
    <property type="match status" value="1"/>
</dbReference>
<evidence type="ECO:0000313" key="6">
    <source>
        <dbReference type="Proteomes" id="UP000319732"/>
    </source>
</evidence>
<dbReference type="Gene3D" id="1.10.150.20">
    <property type="entry name" value="5' to 3' exonuclease, C-terminal subdomain"/>
    <property type="match status" value="1"/>
</dbReference>
<dbReference type="SMART" id="SM00279">
    <property type="entry name" value="HhH2"/>
    <property type="match status" value="1"/>
</dbReference>
<dbReference type="FunFam" id="1.10.150.20:FF:000003">
    <property type="entry name" value="DNA polymerase I"/>
    <property type="match status" value="1"/>
</dbReference>
<accession>A0A545SS41</accession>
<dbReference type="GO" id="GO:0033567">
    <property type="term" value="P:DNA replication, Okazaki fragment processing"/>
    <property type="evidence" value="ECO:0007669"/>
    <property type="project" value="InterPro"/>
</dbReference>
<dbReference type="SMART" id="SM00475">
    <property type="entry name" value="53EXOc"/>
    <property type="match status" value="1"/>
</dbReference>
<dbReference type="GO" id="GO:0008409">
    <property type="term" value="F:5'-3' exonuclease activity"/>
    <property type="evidence" value="ECO:0007669"/>
    <property type="project" value="InterPro"/>
</dbReference>
<keyword evidence="2" id="KW-0378">Hydrolase</keyword>
<protein>
    <submittedName>
        <fullName evidence="5">Flap endonuclease</fullName>
    </submittedName>
</protein>
<dbReference type="InterPro" id="IPR008918">
    <property type="entry name" value="HhH2"/>
</dbReference>
<dbReference type="GO" id="GO:0017108">
    <property type="term" value="F:5'-flap endonuclease activity"/>
    <property type="evidence" value="ECO:0007669"/>
    <property type="project" value="InterPro"/>
</dbReference>
<keyword evidence="5" id="KW-0255">Endonuclease</keyword>
<keyword evidence="3" id="KW-0238">DNA-binding</keyword>
<keyword evidence="1" id="KW-0540">Nuclease</keyword>
<keyword evidence="6" id="KW-1185">Reference proteome</keyword>
<evidence type="ECO:0000256" key="2">
    <source>
        <dbReference type="ARBA" id="ARBA00022801"/>
    </source>
</evidence>
<dbReference type="InterPro" id="IPR020045">
    <property type="entry name" value="DNA_polI_H3TH"/>
</dbReference>
<feature type="domain" description="5'-3' exonuclease" evidence="4">
    <location>
        <begin position="16"/>
        <end position="283"/>
    </location>
</feature>
<dbReference type="Proteomes" id="UP000319732">
    <property type="component" value="Unassembled WGS sequence"/>
</dbReference>
<dbReference type="GO" id="GO:0003677">
    <property type="term" value="F:DNA binding"/>
    <property type="evidence" value="ECO:0007669"/>
    <property type="project" value="UniProtKB-KW"/>
</dbReference>
<dbReference type="Pfam" id="PF02739">
    <property type="entry name" value="5_3_exonuc_N"/>
    <property type="match status" value="1"/>
</dbReference>
<dbReference type="OrthoDB" id="9806424at2"/>
<dbReference type="InterPro" id="IPR038969">
    <property type="entry name" value="FEN"/>
</dbReference>
<gene>
    <name evidence="5" type="ORF">FKG94_24965</name>
</gene>
<evidence type="ECO:0000259" key="4">
    <source>
        <dbReference type="SMART" id="SM00475"/>
    </source>
</evidence>
<dbReference type="RefSeq" id="WP_142929681.1">
    <property type="nucleotide sequence ID" value="NZ_ML660109.1"/>
</dbReference>
<evidence type="ECO:0000313" key="5">
    <source>
        <dbReference type="EMBL" id="TQV67783.1"/>
    </source>
</evidence>
<name>A0A545SS41_9GAMM</name>
<evidence type="ECO:0000256" key="1">
    <source>
        <dbReference type="ARBA" id="ARBA00022722"/>
    </source>
</evidence>